<dbReference type="RefSeq" id="WP_086079915.1">
    <property type="nucleotide sequence ID" value="NZ_CP021111.1"/>
</dbReference>
<organism evidence="2 3">
    <name type="scientific">Bordetella genomosp. 13</name>
    <dbReference type="NCBI Taxonomy" id="463040"/>
    <lineage>
        <taxon>Bacteria</taxon>
        <taxon>Pseudomonadati</taxon>
        <taxon>Pseudomonadota</taxon>
        <taxon>Betaproteobacteria</taxon>
        <taxon>Burkholderiales</taxon>
        <taxon>Alcaligenaceae</taxon>
        <taxon>Bordetella</taxon>
    </lineage>
</organism>
<dbReference type="STRING" id="463040.CAL15_18930"/>
<keyword evidence="3" id="KW-1185">Reference proteome</keyword>
<evidence type="ECO:0000313" key="3">
    <source>
        <dbReference type="Proteomes" id="UP000194161"/>
    </source>
</evidence>
<evidence type="ECO:0000259" key="1">
    <source>
        <dbReference type="PROSITE" id="PS51352"/>
    </source>
</evidence>
<dbReference type="Proteomes" id="UP000194161">
    <property type="component" value="Chromosome"/>
</dbReference>
<reference evidence="2 3" key="1">
    <citation type="submission" date="2017-05" db="EMBL/GenBank/DDBJ databases">
        <title>Complete and WGS of Bordetella genogroups.</title>
        <authorList>
            <person name="Spilker T."/>
            <person name="LiPuma J."/>
        </authorList>
    </citation>
    <scope>NUCLEOTIDE SEQUENCE [LARGE SCALE GENOMIC DNA]</scope>
    <source>
        <strain evidence="2 3">AU7206</strain>
    </source>
</reference>
<dbReference type="Pfam" id="PF00085">
    <property type="entry name" value="Thioredoxin"/>
    <property type="match status" value="1"/>
</dbReference>
<evidence type="ECO:0000313" key="2">
    <source>
        <dbReference type="EMBL" id="ARP96264.1"/>
    </source>
</evidence>
<dbReference type="PROSITE" id="PS51352">
    <property type="entry name" value="THIOREDOXIN_2"/>
    <property type="match status" value="1"/>
</dbReference>
<accession>A0A1W6ZHG4</accession>
<dbReference type="InterPro" id="IPR036249">
    <property type="entry name" value="Thioredoxin-like_sf"/>
</dbReference>
<dbReference type="SUPFAM" id="SSF52833">
    <property type="entry name" value="Thioredoxin-like"/>
    <property type="match status" value="1"/>
</dbReference>
<gene>
    <name evidence="2" type="ORF">CAL15_18930</name>
</gene>
<dbReference type="Gene3D" id="3.40.30.10">
    <property type="entry name" value="Glutaredoxin"/>
    <property type="match status" value="1"/>
</dbReference>
<dbReference type="AlphaFoldDB" id="A0A1W6ZHG4"/>
<dbReference type="EMBL" id="CP021111">
    <property type="protein sequence ID" value="ARP96264.1"/>
    <property type="molecule type" value="Genomic_DNA"/>
</dbReference>
<protein>
    <submittedName>
        <fullName evidence="2">Thiol reductase thioredoxin</fullName>
    </submittedName>
</protein>
<name>A0A1W6ZHG4_9BORD</name>
<proteinExistence type="predicted"/>
<dbReference type="InterPro" id="IPR013766">
    <property type="entry name" value="Thioredoxin_domain"/>
</dbReference>
<sequence>MPLLVPGTHDQALRDALANPDSWLVACFCAAWCDTCTQYRPKLEALADSQPQHAYAWIDIEDHPDLLGDEDVENFPTLLVQAGDNVLFYGPMLPHIGHLERLLQNLSHDSPALDTGLPDVKALLAA</sequence>
<dbReference type="OrthoDB" id="8521206at2"/>
<feature type="domain" description="Thioredoxin" evidence="1">
    <location>
        <begin position="1"/>
        <end position="125"/>
    </location>
</feature>
<dbReference type="CDD" id="cd02947">
    <property type="entry name" value="TRX_family"/>
    <property type="match status" value="1"/>
</dbReference>
<dbReference type="KEGG" id="bgm:CAL15_18930"/>